<dbReference type="SUPFAM" id="SSF48371">
    <property type="entry name" value="ARM repeat"/>
    <property type="match status" value="1"/>
</dbReference>
<evidence type="ECO:0000313" key="2">
    <source>
        <dbReference type="Proteomes" id="UP000018922"/>
    </source>
</evidence>
<protein>
    <recommendedName>
        <fullName evidence="3">DNA alkylation repair enzyme</fullName>
    </recommendedName>
</protein>
<dbReference type="InterPro" id="IPR016024">
    <property type="entry name" value="ARM-type_fold"/>
</dbReference>
<proteinExistence type="predicted"/>
<evidence type="ECO:0008006" key="3">
    <source>
        <dbReference type="Google" id="ProtNLM"/>
    </source>
</evidence>
<evidence type="ECO:0000313" key="1">
    <source>
        <dbReference type="EMBL" id="CDL00855.1"/>
    </source>
</evidence>
<name>V6F5S1_MAGGM</name>
<dbReference type="HOGENOM" id="CLU_088207_0_0_5"/>
<dbReference type="InterPro" id="IPR014825">
    <property type="entry name" value="DNA_alkylation"/>
</dbReference>
<dbReference type="Proteomes" id="UP000018922">
    <property type="component" value="Chromosome I"/>
</dbReference>
<gene>
    <name evidence="1" type="ordered locus">MGMSRv2__3640</name>
</gene>
<dbReference type="KEGG" id="mgy:MGMSRv2__3640"/>
<accession>V6F5S1</accession>
<dbReference type="Pfam" id="PF08713">
    <property type="entry name" value="DNA_alkylation"/>
    <property type="match status" value="1"/>
</dbReference>
<dbReference type="Gene3D" id="1.25.40.290">
    <property type="entry name" value="ARM repeat domains"/>
    <property type="match status" value="1"/>
</dbReference>
<keyword evidence="2" id="KW-1185">Reference proteome</keyword>
<dbReference type="AlphaFoldDB" id="V6F5S1"/>
<organism evidence="1 2">
    <name type="scientific">Magnetospirillum gryphiswaldense (strain DSM 6361 / JCM 21280 / NBRC 15271 / MSR-1)</name>
    <dbReference type="NCBI Taxonomy" id="431944"/>
    <lineage>
        <taxon>Bacteria</taxon>
        <taxon>Pseudomonadati</taxon>
        <taxon>Pseudomonadota</taxon>
        <taxon>Alphaproteobacteria</taxon>
        <taxon>Rhodospirillales</taxon>
        <taxon>Rhodospirillaceae</taxon>
        <taxon>Magnetospirillum</taxon>
    </lineage>
</organism>
<dbReference type="EMBL" id="HG794546">
    <property type="protein sequence ID" value="CDL00855.1"/>
    <property type="molecule type" value="Genomic_DNA"/>
</dbReference>
<dbReference type="eggNOG" id="COG4335">
    <property type="taxonomic scope" value="Bacteria"/>
</dbReference>
<reference evidence="1 2" key="1">
    <citation type="journal article" date="2014" name="Genome Announc.">
        <title>Complete genome sequence of Magnetospirillum gryphiswaldense MSR-1.</title>
        <authorList>
            <person name="Wang X."/>
            <person name="Wang Q."/>
            <person name="Zhang W."/>
            <person name="Wang Y."/>
            <person name="Li L."/>
            <person name="Wen T."/>
            <person name="Zhang T."/>
            <person name="Zhang Y."/>
            <person name="Xu J."/>
            <person name="Hu J."/>
            <person name="Li S."/>
            <person name="Liu L."/>
            <person name="Liu J."/>
            <person name="Jiang W."/>
            <person name="Tian J."/>
            <person name="Li Y."/>
            <person name="Schuler D."/>
            <person name="Wang L."/>
            <person name="Li J."/>
        </authorList>
    </citation>
    <scope>NUCLEOTIDE SEQUENCE [LARGE SCALE GENOMIC DNA]</scope>
    <source>
        <strain evidence="2">DSM 6361 / JCM 21280 / NBRC 15271 / MSR-1</strain>
    </source>
</reference>
<sequence length="242" mass="26337">MTARKGAASRAAVGPDLLAALNAGTEQTRTLSEALTMDLAVLLENVAPRVDAGPLRAVAGDGITKRMDVAGRLILPIWRDLADHPSDTVRGWAAYAIAALDGLSLAQRLELIRPLADDGHFGVREWAWLALRPHVVAEPLAALDLLRPWTAEASPNLRRFASEATRPRGVWCALIRPLRADPIPARALLESLCTDSHRYVQDSVANWLNDAAKDNPAWVRGVLDDWQGKATPYTLKRAARSL</sequence>
<dbReference type="STRING" id="1430440.MGMSRv2__3640"/>